<reference evidence="1" key="1">
    <citation type="submission" date="2022-01" db="EMBL/GenBank/DDBJ databases">
        <authorList>
            <person name="King R."/>
        </authorList>
    </citation>
    <scope>NUCLEOTIDE SEQUENCE</scope>
</reference>
<proteinExistence type="predicted"/>
<evidence type="ECO:0000313" key="1">
    <source>
        <dbReference type="EMBL" id="CAG9810072.1"/>
    </source>
</evidence>
<dbReference type="PANTHER" id="PTHR31649:SF1">
    <property type="entry name" value="FARNESOIC ACID O-METHYL TRANSFERASE DOMAIN-CONTAINING PROTEIN"/>
    <property type="match status" value="1"/>
</dbReference>
<sequence>MDDFINKEKMFNHAHNISENSGCMWIPFNAGLNQSQLVVSATDGDGGAVCIGRTNFSGELIPGKALIRHSTLHFTHNGQEHRSQNFEVLLNTGGFTWVASSNGSVPPQAVVGGRASNGETLYVGRAKHLHLTIPGKIHPSHKCAYIGCDNREHSKPTYEVLVRQGSSGWVPPTCPPVNPPIHPPIGGPSNAQWVHFYPGAPWPGNAVIGGVYREGGQRKHQYVARKTYLSSVIVGYAYQNGPFYGGLHGKEISSGDFEVLVQNGNVFPHDGF</sequence>
<reference evidence="1" key="2">
    <citation type="submission" date="2022-10" db="EMBL/GenBank/DDBJ databases">
        <authorList>
            <consortium name="ENA_rothamsted_submissions"/>
            <consortium name="culmorum"/>
            <person name="King R."/>
        </authorList>
    </citation>
    <scope>NUCLEOTIDE SEQUENCE</scope>
</reference>
<keyword evidence="2" id="KW-1185">Reference proteome</keyword>
<dbReference type="PANTHER" id="PTHR31649">
    <property type="entry name" value="AGAP009604-PA"/>
    <property type="match status" value="1"/>
</dbReference>
<dbReference type="EMBL" id="OU895880">
    <property type="protein sequence ID" value="CAG9810072.1"/>
    <property type="molecule type" value="Genomic_DNA"/>
</dbReference>
<name>A0A9N9S3A8_9DIPT</name>
<accession>A0A9N9S3A8</accession>
<dbReference type="SMART" id="SM00696">
    <property type="entry name" value="DM9"/>
    <property type="match status" value="3"/>
</dbReference>
<dbReference type="OrthoDB" id="1925699at2759"/>
<dbReference type="InterPro" id="IPR006616">
    <property type="entry name" value="DM9_repeat"/>
</dbReference>
<dbReference type="Proteomes" id="UP001153620">
    <property type="component" value="Chromosome 4"/>
</dbReference>
<gene>
    <name evidence="1" type="ORF">CHIRRI_LOCUS12889</name>
</gene>
<organism evidence="1 2">
    <name type="scientific">Chironomus riparius</name>
    <dbReference type="NCBI Taxonomy" id="315576"/>
    <lineage>
        <taxon>Eukaryota</taxon>
        <taxon>Metazoa</taxon>
        <taxon>Ecdysozoa</taxon>
        <taxon>Arthropoda</taxon>
        <taxon>Hexapoda</taxon>
        <taxon>Insecta</taxon>
        <taxon>Pterygota</taxon>
        <taxon>Neoptera</taxon>
        <taxon>Endopterygota</taxon>
        <taxon>Diptera</taxon>
        <taxon>Nematocera</taxon>
        <taxon>Chironomoidea</taxon>
        <taxon>Chironomidae</taxon>
        <taxon>Chironominae</taxon>
        <taxon>Chironomus</taxon>
    </lineage>
</organism>
<dbReference type="AlphaFoldDB" id="A0A9N9S3A8"/>
<protein>
    <submittedName>
        <fullName evidence="1">Uncharacterized protein</fullName>
    </submittedName>
</protein>
<evidence type="ECO:0000313" key="2">
    <source>
        <dbReference type="Proteomes" id="UP001153620"/>
    </source>
</evidence>
<dbReference type="Pfam" id="PF11901">
    <property type="entry name" value="DM9"/>
    <property type="match status" value="1"/>
</dbReference>